<keyword evidence="5" id="KW-1185">Reference proteome</keyword>
<dbReference type="CDD" id="cd02224">
    <property type="entry name" value="cupin_SPO2919-like"/>
    <property type="match status" value="1"/>
</dbReference>
<keyword evidence="1" id="KW-0479">Metal-binding</keyword>
<protein>
    <submittedName>
        <fullName evidence="4">Cupin domain-containing protein</fullName>
    </submittedName>
</protein>
<evidence type="ECO:0000256" key="1">
    <source>
        <dbReference type="ARBA" id="ARBA00022723"/>
    </source>
</evidence>
<organism evidence="4 5">
    <name type="scientific">Kushneria aurantia</name>
    <dbReference type="NCBI Taxonomy" id="504092"/>
    <lineage>
        <taxon>Bacteria</taxon>
        <taxon>Pseudomonadati</taxon>
        <taxon>Pseudomonadota</taxon>
        <taxon>Gammaproteobacteria</taxon>
        <taxon>Oceanospirillales</taxon>
        <taxon>Halomonadaceae</taxon>
        <taxon>Kushneria</taxon>
    </lineage>
</organism>
<dbReference type="InterPro" id="IPR011051">
    <property type="entry name" value="RmlC_Cupin_sf"/>
</dbReference>
<dbReference type="InterPro" id="IPR051610">
    <property type="entry name" value="GPI/OXD"/>
</dbReference>
<dbReference type="Pfam" id="PF07883">
    <property type="entry name" value="Cupin_2"/>
    <property type="match status" value="1"/>
</dbReference>
<dbReference type="Gene3D" id="2.60.120.10">
    <property type="entry name" value="Jelly Rolls"/>
    <property type="match status" value="1"/>
</dbReference>
<feature type="compositionally biased region" description="Acidic residues" evidence="2">
    <location>
        <begin position="151"/>
        <end position="161"/>
    </location>
</feature>
<dbReference type="InterPro" id="IPR013096">
    <property type="entry name" value="Cupin_2"/>
</dbReference>
<accession>A0ABV6G649</accession>
<feature type="region of interest" description="Disordered" evidence="2">
    <location>
        <begin position="141"/>
        <end position="161"/>
    </location>
</feature>
<dbReference type="SUPFAM" id="SSF51182">
    <property type="entry name" value="RmlC-like cupins"/>
    <property type="match status" value="1"/>
</dbReference>
<reference evidence="4 5" key="1">
    <citation type="submission" date="2024-09" db="EMBL/GenBank/DDBJ databases">
        <authorList>
            <person name="Sun Q."/>
            <person name="Mori K."/>
        </authorList>
    </citation>
    <scope>NUCLEOTIDE SEQUENCE [LARGE SCALE GENOMIC DNA]</scope>
    <source>
        <strain evidence="4 5">CCM 7415</strain>
    </source>
</reference>
<sequence>MNPVIRLAELRLDAWQQGQDFESADASLNALTGMKGLGVSYSEVPPGKSGCPFHNHHVEEELFVILSGKGEYRYGERRHAVRAGDVLAAPAGGVDTAHQLINNGTLALKYLAISTRAAAEVIEYPDSGKLMIKSEQPEGGFTRLIRRSEESPDYWEDEPGA</sequence>
<dbReference type="RefSeq" id="WP_019951032.1">
    <property type="nucleotide sequence ID" value="NZ_JBHLVX010000051.1"/>
</dbReference>
<dbReference type="Proteomes" id="UP001589814">
    <property type="component" value="Unassembled WGS sequence"/>
</dbReference>
<dbReference type="EMBL" id="JBHLVX010000051">
    <property type="protein sequence ID" value="MFC0269135.1"/>
    <property type="molecule type" value="Genomic_DNA"/>
</dbReference>
<name>A0ABV6G649_9GAMM</name>
<evidence type="ECO:0000313" key="5">
    <source>
        <dbReference type="Proteomes" id="UP001589814"/>
    </source>
</evidence>
<feature type="domain" description="Cupin type-2" evidence="3">
    <location>
        <begin position="42"/>
        <end position="113"/>
    </location>
</feature>
<evidence type="ECO:0000256" key="2">
    <source>
        <dbReference type="SAM" id="MobiDB-lite"/>
    </source>
</evidence>
<dbReference type="PANTHER" id="PTHR35848">
    <property type="entry name" value="OXALATE-BINDING PROTEIN"/>
    <property type="match status" value="1"/>
</dbReference>
<proteinExistence type="predicted"/>
<gene>
    <name evidence="4" type="ORF">ACFFHW_14260</name>
</gene>
<dbReference type="PANTHER" id="PTHR35848:SF6">
    <property type="entry name" value="CUPIN TYPE-2 DOMAIN-CONTAINING PROTEIN"/>
    <property type="match status" value="1"/>
</dbReference>
<evidence type="ECO:0000259" key="3">
    <source>
        <dbReference type="Pfam" id="PF07883"/>
    </source>
</evidence>
<dbReference type="InterPro" id="IPR014710">
    <property type="entry name" value="RmlC-like_jellyroll"/>
</dbReference>
<evidence type="ECO:0000313" key="4">
    <source>
        <dbReference type="EMBL" id="MFC0269135.1"/>
    </source>
</evidence>
<comment type="caution">
    <text evidence="4">The sequence shown here is derived from an EMBL/GenBank/DDBJ whole genome shotgun (WGS) entry which is preliminary data.</text>
</comment>